<dbReference type="Proteomes" id="UP000649617">
    <property type="component" value="Unassembled WGS sequence"/>
</dbReference>
<keyword evidence="2" id="KW-0732">Signal</keyword>
<evidence type="ECO:0000313" key="3">
    <source>
        <dbReference type="EMBL" id="CAE7620868.1"/>
    </source>
</evidence>
<name>A0A812VBN8_SYMPI</name>
<proteinExistence type="predicted"/>
<feature type="transmembrane region" description="Helical" evidence="1">
    <location>
        <begin position="81"/>
        <end position="104"/>
    </location>
</feature>
<evidence type="ECO:0000256" key="2">
    <source>
        <dbReference type="SAM" id="SignalP"/>
    </source>
</evidence>
<comment type="caution">
    <text evidence="3">The sequence shown here is derived from an EMBL/GenBank/DDBJ whole genome shotgun (WGS) entry which is preliminary data.</text>
</comment>
<keyword evidence="1" id="KW-0812">Transmembrane</keyword>
<keyword evidence="1" id="KW-1133">Transmembrane helix</keyword>
<gene>
    <name evidence="3" type="ORF">SPIL2461_LOCUS16281</name>
</gene>
<evidence type="ECO:0000313" key="4">
    <source>
        <dbReference type="Proteomes" id="UP000649617"/>
    </source>
</evidence>
<organism evidence="3 4">
    <name type="scientific">Symbiodinium pilosum</name>
    <name type="common">Dinoflagellate</name>
    <dbReference type="NCBI Taxonomy" id="2952"/>
    <lineage>
        <taxon>Eukaryota</taxon>
        <taxon>Sar</taxon>
        <taxon>Alveolata</taxon>
        <taxon>Dinophyceae</taxon>
        <taxon>Suessiales</taxon>
        <taxon>Symbiodiniaceae</taxon>
        <taxon>Symbiodinium</taxon>
    </lineage>
</organism>
<evidence type="ECO:0000256" key="1">
    <source>
        <dbReference type="SAM" id="Phobius"/>
    </source>
</evidence>
<protein>
    <submittedName>
        <fullName evidence="3">Uncharacterized protein</fullName>
    </submittedName>
</protein>
<dbReference type="OrthoDB" id="10539104at2759"/>
<feature type="signal peptide" evidence="2">
    <location>
        <begin position="1"/>
        <end position="24"/>
    </location>
</feature>
<feature type="chain" id="PRO_5032828367" evidence="2">
    <location>
        <begin position="25"/>
        <end position="118"/>
    </location>
</feature>
<keyword evidence="4" id="KW-1185">Reference proteome</keyword>
<dbReference type="EMBL" id="CAJNIZ010042124">
    <property type="protein sequence ID" value="CAE7620868.1"/>
    <property type="molecule type" value="Genomic_DNA"/>
</dbReference>
<reference evidence="3" key="1">
    <citation type="submission" date="2021-02" db="EMBL/GenBank/DDBJ databases">
        <authorList>
            <person name="Dougan E. K."/>
            <person name="Rhodes N."/>
            <person name="Thang M."/>
            <person name="Chan C."/>
        </authorList>
    </citation>
    <scope>NUCLEOTIDE SEQUENCE</scope>
</reference>
<keyword evidence="1" id="KW-0472">Membrane</keyword>
<sequence>MAQRCRRAGALAILLALGLSSHLAFIPKVTSTATGSLWGLLGAQAAWAVTEGFEDYNKLSVKAAKPITEAAKPAADGPSDAVQVIGGAGALIVVAIFVFAAIVATGNRDPNERDGKRI</sequence>
<dbReference type="AlphaFoldDB" id="A0A812VBN8"/>
<accession>A0A812VBN8</accession>